<dbReference type="InterPro" id="IPR016082">
    <property type="entry name" value="Ribosomal_uL30_ferredoxin-like"/>
</dbReference>
<dbReference type="GO" id="GO:0003735">
    <property type="term" value="F:structural constituent of ribosome"/>
    <property type="evidence" value="ECO:0007669"/>
    <property type="project" value="InterPro"/>
</dbReference>
<evidence type="ECO:0000256" key="4">
    <source>
        <dbReference type="ARBA" id="ARBA00035281"/>
    </source>
</evidence>
<evidence type="ECO:0000256" key="2">
    <source>
        <dbReference type="ARBA" id="ARBA00022980"/>
    </source>
</evidence>
<proteinExistence type="inferred from homology"/>
<comment type="caution">
    <text evidence="6">The sequence shown here is derived from an EMBL/GenBank/DDBJ whole genome shotgun (WGS) entry which is preliminary data.</text>
</comment>
<dbReference type="InterPro" id="IPR005996">
    <property type="entry name" value="Ribosomal_uL30_bac-type"/>
</dbReference>
<dbReference type="Pfam" id="PF00327">
    <property type="entry name" value="Ribosomal_L30"/>
    <property type="match status" value="1"/>
</dbReference>
<protein>
    <recommendedName>
        <fullName evidence="4">Large ribosomal subunit protein uL30m</fullName>
    </recommendedName>
</protein>
<name>A0A2P6THN4_CHLSO</name>
<gene>
    <name evidence="6" type="ORF">C2E21_7482</name>
</gene>
<evidence type="ECO:0000313" key="6">
    <source>
        <dbReference type="EMBL" id="PRW33800.1"/>
    </source>
</evidence>
<evidence type="ECO:0000313" key="7">
    <source>
        <dbReference type="Proteomes" id="UP000239899"/>
    </source>
</evidence>
<sequence length="89" mass="9906">MSSPTPVRSLFVTLKRSFAGTRDSQLRILRSLGFSYRQQTLEKPNTPQIRGAVDKVRHMVLVETDAQRAARLAAEAAAAAPRPPVRVRH</sequence>
<dbReference type="STRING" id="3076.A0A2P6THN4"/>
<dbReference type="NCBIfam" id="TIGR01308">
    <property type="entry name" value="rpmD_bact"/>
    <property type="match status" value="1"/>
</dbReference>
<dbReference type="AlphaFoldDB" id="A0A2P6THN4"/>
<evidence type="ECO:0000256" key="3">
    <source>
        <dbReference type="ARBA" id="ARBA00023274"/>
    </source>
</evidence>
<dbReference type="OrthoDB" id="509901at2759"/>
<dbReference type="InterPro" id="IPR036919">
    <property type="entry name" value="Ribo_uL30_ferredoxin-like_sf"/>
</dbReference>
<dbReference type="GO" id="GO:0015934">
    <property type="term" value="C:large ribosomal subunit"/>
    <property type="evidence" value="ECO:0007669"/>
    <property type="project" value="InterPro"/>
</dbReference>
<dbReference type="Proteomes" id="UP000239899">
    <property type="component" value="Unassembled WGS sequence"/>
</dbReference>
<dbReference type="GO" id="GO:0006412">
    <property type="term" value="P:translation"/>
    <property type="evidence" value="ECO:0007669"/>
    <property type="project" value="InterPro"/>
</dbReference>
<accession>A0A2P6THN4</accession>
<organism evidence="6 7">
    <name type="scientific">Chlorella sorokiniana</name>
    <name type="common">Freshwater green alga</name>
    <dbReference type="NCBI Taxonomy" id="3076"/>
    <lineage>
        <taxon>Eukaryota</taxon>
        <taxon>Viridiplantae</taxon>
        <taxon>Chlorophyta</taxon>
        <taxon>core chlorophytes</taxon>
        <taxon>Trebouxiophyceae</taxon>
        <taxon>Chlorellales</taxon>
        <taxon>Chlorellaceae</taxon>
        <taxon>Chlorella clade</taxon>
        <taxon>Chlorella</taxon>
    </lineage>
</organism>
<keyword evidence="2" id="KW-0689">Ribosomal protein</keyword>
<comment type="similarity">
    <text evidence="1">Belongs to the universal ribosomal protein uL30 family.</text>
</comment>
<reference evidence="6 7" key="1">
    <citation type="journal article" date="2018" name="Plant J.">
        <title>Genome sequences of Chlorella sorokiniana UTEX 1602 and Micractinium conductrix SAG 241.80: implications to maltose excretion by a green alga.</title>
        <authorList>
            <person name="Arriola M.B."/>
            <person name="Velmurugan N."/>
            <person name="Zhang Y."/>
            <person name="Plunkett M.H."/>
            <person name="Hondzo H."/>
            <person name="Barney B.M."/>
        </authorList>
    </citation>
    <scope>NUCLEOTIDE SEQUENCE [LARGE SCALE GENOMIC DNA]</scope>
    <source>
        <strain evidence="7">UTEX 1602</strain>
    </source>
</reference>
<dbReference type="SUPFAM" id="SSF55129">
    <property type="entry name" value="Ribosomal protein L30p/L7e"/>
    <property type="match status" value="1"/>
</dbReference>
<dbReference type="EMBL" id="LHPG02000015">
    <property type="protein sequence ID" value="PRW33800.1"/>
    <property type="molecule type" value="Genomic_DNA"/>
</dbReference>
<evidence type="ECO:0000256" key="1">
    <source>
        <dbReference type="ARBA" id="ARBA00007594"/>
    </source>
</evidence>
<feature type="domain" description="Large ribosomal subunit protein uL30-like ferredoxin-like fold" evidence="5">
    <location>
        <begin position="10"/>
        <end position="60"/>
    </location>
</feature>
<keyword evidence="7" id="KW-1185">Reference proteome</keyword>
<evidence type="ECO:0000259" key="5">
    <source>
        <dbReference type="Pfam" id="PF00327"/>
    </source>
</evidence>
<keyword evidence="3" id="KW-0687">Ribonucleoprotein</keyword>
<dbReference type="Gene3D" id="3.30.1390.20">
    <property type="entry name" value="Ribosomal protein L30, ferredoxin-like fold domain"/>
    <property type="match status" value="1"/>
</dbReference>
<dbReference type="CDD" id="cd01658">
    <property type="entry name" value="Ribosomal_L30"/>
    <property type="match status" value="1"/>
</dbReference>